<evidence type="ECO:0000313" key="2">
    <source>
        <dbReference type="EMBL" id="SNR48434.1"/>
    </source>
</evidence>
<evidence type="ECO:0000313" key="3">
    <source>
        <dbReference type="Proteomes" id="UP000198417"/>
    </source>
</evidence>
<dbReference type="EMBL" id="FZNN01000006">
    <property type="protein sequence ID" value="SNR48434.1"/>
    <property type="molecule type" value="Genomic_DNA"/>
</dbReference>
<sequence length="450" mass="50081">MRHVRSDTITPCQLAGLAPEAFLRLLHPADARGLPNLFVKDLCPGGSGDGCPESTDPTATRVGSAEEFCLHLPSWLDCSSYVTLNRFWGRRRGDKLAALNALYLDLDFHTHSSWRGQSAEDVRDAISARLQMQGIVLPSICISTGRGLALIWLIDEMPAKALPRWQAAMDALIEFGRPFGADAACRDAVRVFRLPGTLNEKSGREVRVIGGTGLRVAFSPLADQIFGAVGRPTRKELLSRKKNKQPRRNASGQAMPQGLSARQRFGLIFQDLQKIRDHYYGSIPVGMRNNWLHLCATALAHSRPDVDLEAELLDLARQSTPGLSQREVLSVARHAVRQNRPGQERRYYYRGSTIADMLGVTDQMAQALNLEQAISDVERRRRKLAAQCAKRRVAGAKPRAEYEENSLERSAPWRAYGFSRATYFRRRKAGTLPACPNTCAQGIPYSPRHD</sequence>
<protein>
    <submittedName>
        <fullName evidence="2">Uncharacterized protein</fullName>
    </submittedName>
</protein>
<accession>A0A238WQB0</accession>
<reference evidence="2 3" key="1">
    <citation type="submission" date="2017-06" db="EMBL/GenBank/DDBJ databases">
        <authorList>
            <person name="Kim H.J."/>
            <person name="Triplett B.A."/>
        </authorList>
    </citation>
    <scope>NUCLEOTIDE SEQUENCE [LARGE SCALE GENOMIC DNA]</scope>
    <source>
        <strain evidence="2 3">DSM 29052</strain>
    </source>
</reference>
<evidence type="ECO:0000256" key="1">
    <source>
        <dbReference type="SAM" id="Coils"/>
    </source>
</evidence>
<gene>
    <name evidence="2" type="ORF">SAMN06265370_106220</name>
</gene>
<dbReference type="InterPro" id="IPR013321">
    <property type="entry name" value="Arc_rbn_hlx_hlx"/>
</dbReference>
<dbReference type="Gene3D" id="1.10.1220.10">
    <property type="entry name" value="Met repressor-like"/>
    <property type="match status" value="1"/>
</dbReference>
<keyword evidence="3" id="KW-1185">Reference proteome</keyword>
<feature type="coiled-coil region" evidence="1">
    <location>
        <begin position="360"/>
        <end position="387"/>
    </location>
</feature>
<proteinExistence type="predicted"/>
<dbReference type="GO" id="GO:0006355">
    <property type="term" value="P:regulation of DNA-templated transcription"/>
    <property type="evidence" value="ECO:0007669"/>
    <property type="project" value="InterPro"/>
</dbReference>
<organism evidence="2 3">
    <name type="scientific">Puniceibacterium sediminis</name>
    <dbReference type="NCBI Taxonomy" id="1608407"/>
    <lineage>
        <taxon>Bacteria</taxon>
        <taxon>Pseudomonadati</taxon>
        <taxon>Pseudomonadota</taxon>
        <taxon>Alphaproteobacteria</taxon>
        <taxon>Rhodobacterales</taxon>
        <taxon>Paracoccaceae</taxon>
        <taxon>Puniceibacterium</taxon>
    </lineage>
</organism>
<dbReference type="AlphaFoldDB" id="A0A238WQB0"/>
<dbReference type="Proteomes" id="UP000198417">
    <property type="component" value="Unassembled WGS sequence"/>
</dbReference>
<keyword evidence="1" id="KW-0175">Coiled coil</keyword>
<name>A0A238WQB0_9RHOB</name>